<accession>A0A4S8JNC5</accession>
<keyword evidence="2" id="KW-1185">Reference proteome</keyword>
<protein>
    <submittedName>
        <fullName evidence="1">Uncharacterized protein</fullName>
    </submittedName>
</protein>
<reference evidence="1 2" key="1">
    <citation type="journal article" date="2019" name="Nat. Plants">
        <title>Genome sequencing of Musa balbisiana reveals subgenome evolution and function divergence in polyploid bananas.</title>
        <authorList>
            <person name="Yao X."/>
        </authorList>
    </citation>
    <scope>NUCLEOTIDE SEQUENCE [LARGE SCALE GENOMIC DNA]</scope>
    <source>
        <strain evidence="2">cv. DH-PKW</strain>
        <tissue evidence="1">Leaves</tissue>
    </source>
</reference>
<dbReference type="EMBL" id="PYDT01000004">
    <property type="protein sequence ID" value="THU63405.1"/>
    <property type="molecule type" value="Genomic_DNA"/>
</dbReference>
<dbReference type="Proteomes" id="UP000317650">
    <property type="component" value="Chromosome 1"/>
</dbReference>
<evidence type="ECO:0000313" key="2">
    <source>
        <dbReference type="Proteomes" id="UP000317650"/>
    </source>
</evidence>
<dbReference type="AlphaFoldDB" id="A0A4S8JNC5"/>
<comment type="caution">
    <text evidence="1">The sequence shown here is derived from an EMBL/GenBank/DDBJ whole genome shotgun (WGS) entry which is preliminary data.</text>
</comment>
<name>A0A4S8JNC5_MUSBA</name>
<sequence>MKADLIFEEYVGLDVHEKLVVTKGNNSIMTRGPLCEDSMPYALPEEIYLIEDDQKSSSKIMCDETLDLDNVRVNSSL</sequence>
<gene>
    <name evidence="1" type="ORF">C4D60_Mb01t15410</name>
</gene>
<organism evidence="1 2">
    <name type="scientific">Musa balbisiana</name>
    <name type="common">Banana</name>
    <dbReference type="NCBI Taxonomy" id="52838"/>
    <lineage>
        <taxon>Eukaryota</taxon>
        <taxon>Viridiplantae</taxon>
        <taxon>Streptophyta</taxon>
        <taxon>Embryophyta</taxon>
        <taxon>Tracheophyta</taxon>
        <taxon>Spermatophyta</taxon>
        <taxon>Magnoliopsida</taxon>
        <taxon>Liliopsida</taxon>
        <taxon>Zingiberales</taxon>
        <taxon>Musaceae</taxon>
        <taxon>Musa</taxon>
    </lineage>
</organism>
<evidence type="ECO:0000313" key="1">
    <source>
        <dbReference type="EMBL" id="THU63405.1"/>
    </source>
</evidence>
<proteinExistence type="predicted"/>